<proteinExistence type="predicted"/>
<keyword evidence="1" id="KW-0472">Membrane</keyword>
<dbReference type="Proteomes" id="UP001175211">
    <property type="component" value="Unassembled WGS sequence"/>
</dbReference>
<keyword evidence="3" id="KW-1185">Reference proteome</keyword>
<accession>A0AA39N115</accession>
<comment type="caution">
    <text evidence="2">The sequence shown here is derived from an EMBL/GenBank/DDBJ whole genome shotgun (WGS) entry which is preliminary data.</text>
</comment>
<sequence length="216" mass="24203">MIISNNEHWAMVVPPSILLVCTIILKIKPKQITRRFCSRALAHDLHILRYDHSSLVHYMPSHHVLSGERQFGGRAVVVSSHCRALHRIYHSLLCQLDLSSMPCLSLVLSERTATLSQWPRLQEYDSVSISPLLYPNGILALGSGAYPLLGTHLEGFARPYGSWKGSILTAKEKPPQAPPDQISSVTPYTHVLFVLLLLLRFWRIVSLGLSHMPVST</sequence>
<gene>
    <name evidence="2" type="ORF">EV420DRAFT_1556245</name>
</gene>
<evidence type="ECO:0000313" key="3">
    <source>
        <dbReference type="Proteomes" id="UP001175211"/>
    </source>
</evidence>
<dbReference type="AlphaFoldDB" id="A0AA39N115"/>
<feature type="transmembrane region" description="Helical" evidence="1">
    <location>
        <begin position="6"/>
        <end position="25"/>
    </location>
</feature>
<keyword evidence="1" id="KW-1133">Transmembrane helix</keyword>
<keyword evidence="1" id="KW-0812">Transmembrane</keyword>
<dbReference type="EMBL" id="JAUEPS010000028">
    <property type="protein sequence ID" value="KAK0454007.1"/>
    <property type="molecule type" value="Genomic_DNA"/>
</dbReference>
<evidence type="ECO:0000313" key="2">
    <source>
        <dbReference type="EMBL" id="KAK0454007.1"/>
    </source>
</evidence>
<reference evidence="2" key="1">
    <citation type="submission" date="2023-06" db="EMBL/GenBank/DDBJ databases">
        <authorList>
            <consortium name="Lawrence Berkeley National Laboratory"/>
            <person name="Ahrendt S."/>
            <person name="Sahu N."/>
            <person name="Indic B."/>
            <person name="Wong-Bajracharya J."/>
            <person name="Merenyi Z."/>
            <person name="Ke H.-M."/>
            <person name="Monk M."/>
            <person name="Kocsube S."/>
            <person name="Drula E."/>
            <person name="Lipzen A."/>
            <person name="Balint B."/>
            <person name="Henrissat B."/>
            <person name="Andreopoulos B."/>
            <person name="Martin F.M."/>
            <person name="Harder C.B."/>
            <person name="Rigling D."/>
            <person name="Ford K.L."/>
            <person name="Foster G.D."/>
            <person name="Pangilinan J."/>
            <person name="Papanicolaou A."/>
            <person name="Barry K."/>
            <person name="LaButti K."/>
            <person name="Viragh M."/>
            <person name="Koriabine M."/>
            <person name="Yan M."/>
            <person name="Riley R."/>
            <person name="Champramary S."/>
            <person name="Plett K.L."/>
            <person name="Tsai I.J."/>
            <person name="Slot J."/>
            <person name="Sipos G."/>
            <person name="Plett J."/>
            <person name="Nagy L.G."/>
            <person name="Grigoriev I.V."/>
        </authorList>
    </citation>
    <scope>NUCLEOTIDE SEQUENCE</scope>
    <source>
        <strain evidence="2">CCBAS 213</strain>
    </source>
</reference>
<protein>
    <submittedName>
        <fullName evidence="2">Uncharacterized protein</fullName>
    </submittedName>
</protein>
<name>A0AA39N115_ARMTA</name>
<organism evidence="2 3">
    <name type="scientific">Armillaria tabescens</name>
    <name type="common">Ringless honey mushroom</name>
    <name type="synonym">Agaricus tabescens</name>
    <dbReference type="NCBI Taxonomy" id="1929756"/>
    <lineage>
        <taxon>Eukaryota</taxon>
        <taxon>Fungi</taxon>
        <taxon>Dikarya</taxon>
        <taxon>Basidiomycota</taxon>
        <taxon>Agaricomycotina</taxon>
        <taxon>Agaricomycetes</taxon>
        <taxon>Agaricomycetidae</taxon>
        <taxon>Agaricales</taxon>
        <taxon>Marasmiineae</taxon>
        <taxon>Physalacriaceae</taxon>
        <taxon>Desarmillaria</taxon>
    </lineage>
</organism>
<dbReference type="GeneID" id="85357212"/>
<dbReference type="RefSeq" id="XP_060328395.1">
    <property type="nucleotide sequence ID" value="XM_060473664.1"/>
</dbReference>
<evidence type="ECO:0000256" key="1">
    <source>
        <dbReference type="SAM" id="Phobius"/>
    </source>
</evidence>